<accession>A0A1J5TTF8</accession>
<dbReference type="GO" id="GO:0003676">
    <property type="term" value="F:nucleic acid binding"/>
    <property type="evidence" value="ECO:0007669"/>
    <property type="project" value="InterPro"/>
</dbReference>
<sequence>MIRDKLAKRLGLIDPHLKLVSTEHTVRLQDGRIAFIDILAKDDFGCYTVIEIKKSTQTSRSAVQQLYKYAHFLKVARRLEMHQIRCVIVSTVWDELMAPFSEYRHFSEYDSKGFSIELKVNGEISLTEVSTQFEVGNSQPISNYIFFEFIDHAVRDKTQIALENILGHLPSLNCIIIPADYSGDNARVIHPHGFAWVSFTGNVKSLEAEVSRLPPPLAVSDDTFDPEAILDGWERDDPETVVRSLVLKEYIRIANSDGEYGCFALHSLNNTLNQWTTSSPRGFGPMFRDDFFDADEIIEMACGFVGGHPYNFVARTTPARPRHFRMIRDRLDKFLQPNPRWRRALKAIFNDLGDDDVLRITVFNPLNFFGLLNDLYVDGRSKRIPQATIQRETADGRKILYIGGLFWTSELPPLPAEEAIRRSYPDEFYFMARSVNQRLNGHDVKLSDAYGLTYEFLRFESGNEEIFRHEDGSGYWEHYGTLQTIQDFTEANDQLIDQVGEHFSRFSSTAQ</sequence>
<dbReference type="InterPro" id="IPR048301">
    <property type="entry name" value="NucS_C"/>
</dbReference>
<dbReference type="AlphaFoldDB" id="A0A1J5TTF8"/>
<dbReference type="GO" id="GO:0004519">
    <property type="term" value="F:endonuclease activity"/>
    <property type="evidence" value="ECO:0007669"/>
    <property type="project" value="UniProtKB-KW"/>
</dbReference>
<protein>
    <submittedName>
        <fullName evidence="2">Endonuclease NucS</fullName>
    </submittedName>
</protein>
<name>A0A1J5TTF8_9ZZZZ</name>
<organism evidence="2">
    <name type="scientific">mine drainage metagenome</name>
    <dbReference type="NCBI Taxonomy" id="410659"/>
    <lineage>
        <taxon>unclassified sequences</taxon>
        <taxon>metagenomes</taxon>
        <taxon>ecological metagenomes</taxon>
    </lineage>
</organism>
<keyword evidence="2" id="KW-0378">Hydrolase</keyword>
<evidence type="ECO:0000259" key="1">
    <source>
        <dbReference type="Pfam" id="PF01939"/>
    </source>
</evidence>
<reference evidence="2" key="1">
    <citation type="submission" date="2016-10" db="EMBL/GenBank/DDBJ databases">
        <title>Sequence of Gallionella enrichment culture.</title>
        <authorList>
            <person name="Poehlein A."/>
            <person name="Muehling M."/>
            <person name="Daniel R."/>
        </authorList>
    </citation>
    <scope>NUCLEOTIDE SEQUENCE</scope>
</reference>
<keyword evidence="2" id="KW-0255">Endonuclease</keyword>
<dbReference type="Gene3D" id="3.40.1350.10">
    <property type="match status" value="1"/>
</dbReference>
<dbReference type="Pfam" id="PF01939">
    <property type="entry name" value="NucS_C"/>
    <property type="match status" value="1"/>
</dbReference>
<dbReference type="InterPro" id="IPR011856">
    <property type="entry name" value="tRNA_endonuc-like_dom_sf"/>
</dbReference>
<dbReference type="EMBL" id="MLJW01000009">
    <property type="protein sequence ID" value="OIR15326.1"/>
    <property type="molecule type" value="Genomic_DNA"/>
</dbReference>
<evidence type="ECO:0000313" key="2">
    <source>
        <dbReference type="EMBL" id="OIR15326.1"/>
    </source>
</evidence>
<gene>
    <name evidence="2" type="primary">nucS_1</name>
    <name evidence="2" type="ORF">GALL_36480</name>
</gene>
<comment type="caution">
    <text evidence="2">The sequence shown here is derived from an EMBL/GenBank/DDBJ whole genome shotgun (WGS) entry which is preliminary data.</text>
</comment>
<keyword evidence="2" id="KW-0540">Nuclease</keyword>
<feature type="domain" description="Endonuclease NucS C-terminal" evidence="1">
    <location>
        <begin position="4"/>
        <end position="90"/>
    </location>
</feature>
<proteinExistence type="predicted"/>